<reference evidence="1 2" key="1">
    <citation type="journal article" date="2021" name="Nat. Commun.">
        <title>Genetic determinants of endophytism in the Arabidopsis root mycobiome.</title>
        <authorList>
            <person name="Mesny F."/>
            <person name="Miyauchi S."/>
            <person name="Thiergart T."/>
            <person name="Pickel B."/>
            <person name="Atanasova L."/>
            <person name="Karlsson M."/>
            <person name="Huettel B."/>
            <person name="Barry K.W."/>
            <person name="Haridas S."/>
            <person name="Chen C."/>
            <person name="Bauer D."/>
            <person name="Andreopoulos W."/>
            <person name="Pangilinan J."/>
            <person name="LaButti K."/>
            <person name="Riley R."/>
            <person name="Lipzen A."/>
            <person name="Clum A."/>
            <person name="Drula E."/>
            <person name="Henrissat B."/>
            <person name="Kohler A."/>
            <person name="Grigoriev I.V."/>
            <person name="Martin F.M."/>
            <person name="Hacquard S."/>
        </authorList>
    </citation>
    <scope>NUCLEOTIDE SEQUENCE [LARGE SCALE GENOMIC DNA]</scope>
    <source>
        <strain evidence="1 2">MPI-SDFR-AT-0079</strain>
    </source>
</reference>
<comment type="caution">
    <text evidence="1">The sequence shown here is derived from an EMBL/GenBank/DDBJ whole genome shotgun (WGS) entry which is preliminary data.</text>
</comment>
<dbReference type="Proteomes" id="UP000724584">
    <property type="component" value="Unassembled WGS sequence"/>
</dbReference>
<name>A0ACB7NY85_9PEZI</name>
<protein>
    <submittedName>
        <fullName evidence="1">Uncharacterized protein</fullName>
    </submittedName>
</protein>
<gene>
    <name evidence="1" type="ORF">F5144DRAFT_605104</name>
</gene>
<evidence type="ECO:0000313" key="1">
    <source>
        <dbReference type="EMBL" id="KAH6622547.1"/>
    </source>
</evidence>
<sequence>MELPQGDSDACHGFDGNPDLYGIGIRIGVYLSWYTSLTANLWANTFVDELSDTNTLFILANVVAVTFGASRHAISSVEAFIVLCIFAGYFFGSWTVAGLRVGAFCTSTASESKFDGRTVRIYKHLYFRFLGGFSVAGFALRLCLVLAAAAFSTWFFFHGADVLRKDMCGYKIFLFGAHPLFGPVRAFLKVYSVLVCVLLGIIYMPAFIYLFIYVMVPVTGTIAMAICCAILCGKEDQLSCGKVCAAAILGGGIVTNLAMAELSLDAESLRTPSGKRLQRCLGIDGYLSTLLLSGVAFILRNHRRIMGLVGLVTSTWTIVVIEMTVKVNDIRGVNELAQTSQLIPFVLGTEPTTKSLAYGSYHLPPVLFEVAMGPKVKGSP</sequence>
<accession>A0ACB7NY85</accession>
<dbReference type="EMBL" id="JAGIZQ010000006">
    <property type="protein sequence ID" value="KAH6622547.1"/>
    <property type="molecule type" value="Genomic_DNA"/>
</dbReference>
<organism evidence="1 2">
    <name type="scientific">Chaetomium tenue</name>
    <dbReference type="NCBI Taxonomy" id="1854479"/>
    <lineage>
        <taxon>Eukaryota</taxon>
        <taxon>Fungi</taxon>
        <taxon>Dikarya</taxon>
        <taxon>Ascomycota</taxon>
        <taxon>Pezizomycotina</taxon>
        <taxon>Sordariomycetes</taxon>
        <taxon>Sordariomycetidae</taxon>
        <taxon>Sordariales</taxon>
        <taxon>Chaetomiaceae</taxon>
        <taxon>Chaetomium</taxon>
    </lineage>
</organism>
<proteinExistence type="predicted"/>
<keyword evidence="2" id="KW-1185">Reference proteome</keyword>
<evidence type="ECO:0000313" key="2">
    <source>
        <dbReference type="Proteomes" id="UP000724584"/>
    </source>
</evidence>